<dbReference type="InterPro" id="IPR033121">
    <property type="entry name" value="PEPTIDASE_A1"/>
</dbReference>
<dbReference type="AlphaFoldDB" id="A0A875RZ30"/>
<gene>
    <name evidence="4" type="ORF">FOA43_001294</name>
</gene>
<dbReference type="Pfam" id="PF00026">
    <property type="entry name" value="Asp"/>
    <property type="match status" value="1"/>
</dbReference>
<accession>A0A875RZ30</accession>
<proteinExistence type="predicted"/>
<feature type="region of interest" description="Disordered" evidence="2">
    <location>
        <begin position="1"/>
        <end position="30"/>
    </location>
</feature>
<feature type="compositionally biased region" description="Polar residues" evidence="2">
    <location>
        <begin position="1"/>
        <end position="12"/>
    </location>
</feature>
<evidence type="ECO:0000313" key="5">
    <source>
        <dbReference type="Proteomes" id="UP000662931"/>
    </source>
</evidence>
<dbReference type="InterPro" id="IPR021109">
    <property type="entry name" value="Peptidase_aspartic_dom_sf"/>
</dbReference>
<dbReference type="GO" id="GO:0004190">
    <property type="term" value="F:aspartic-type endopeptidase activity"/>
    <property type="evidence" value="ECO:0007669"/>
    <property type="project" value="UniProtKB-ARBA"/>
</dbReference>
<organism evidence="4 5">
    <name type="scientific">Eeniella nana</name>
    <name type="common">Yeast</name>
    <name type="synonym">Brettanomyces nanus</name>
    <dbReference type="NCBI Taxonomy" id="13502"/>
    <lineage>
        <taxon>Eukaryota</taxon>
        <taxon>Fungi</taxon>
        <taxon>Dikarya</taxon>
        <taxon>Ascomycota</taxon>
        <taxon>Saccharomycotina</taxon>
        <taxon>Pichiomycetes</taxon>
        <taxon>Pichiales</taxon>
        <taxon>Pichiaceae</taxon>
        <taxon>Brettanomyces</taxon>
    </lineage>
</organism>
<dbReference type="SUPFAM" id="SSF50630">
    <property type="entry name" value="Acid proteases"/>
    <property type="match status" value="1"/>
</dbReference>
<feature type="compositionally biased region" description="Low complexity" evidence="2">
    <location>
        <begin position="90"/>
        <end position="115"/>
    </location>
</feature>
<keyword evidence="5" id="KW-1185">Reference proteome</keyword>
<keyword evidence="1" id="KW-1015">Disulfide bond</keyword>
<name>A0A875RZ30_EENNA</name>
<dbReference type="Proteomes" id="UP000662931">
    <property type="component" value="Chromosome 1"/>
</dbReference>
<evidence type="ECO:0000256" key="1">
    <source>
        <dbReference type="ARBA" id="ARBA00023157"/>
    </source>
</evidence>
<evidence type="ECO:0000259" key="3">
    <source>
        <dbReference type="PROSITE" id="PS51767"/>
    </source>
</evidence>
<protein>
    <recommendedName>
        <fullName evidence="3">Peptidase A1 domain-containing protein</fullName>
    </recommendedName>
</protein>
<dbReference type="Gene3D" id="2.40.70.10">
    <property type="entry name" value="Acid Proteases"/>
    <property type="match status" value="2"/>
</dbReference>
<dbReference type="EMBL" id="CP064812">
    <property type="protein sequence ID" value="QPG73978.1"/>
    <property type="molecule type" value="Genomic_DNA"/>
</dbReference>
<dbReference type="PROSITE" id="PS51767">
    <property type="entry name" value="PEPTIDASE_A1"/>
    <property type="match status" value="1"/>
</dbReference>
<sequence length="619" mass="65940">MKKLLQTNSTATKNDHKVEVDTDNSPLSTDDLPTLVLTSFQNKLYDYNISLGGPLRNQELRLDIANGLMWVPGAPYFKPCSGDSDEDEQSSSTSTSTSSESRSSSSSSSSSVSSTNSLVENSTVACADLGTFNISNSSSGFFYSLDTGDVSEASEASPLATLFSDYIYLSGYWARDNVSVPMSNYSMSSSQSSKAVDQLMRRTNDDDNDDDNSAGLFSLSSKSDYNVSLGNTLFIYANASDVGTGGLGVGLGTEDSLDSNFLNNFVRAGVINSNSYSLSLNPSNETYAELILGGISTDKYNGELCNFPFIPVKDESGSMITSNGGISNSLPVVPISGFGVTSNTNGNSLLFSSTYDDQVNQNSYPKPALLDSRTYYNYVPFSTLIEIAVELNAYYAESFGAWLVDCSAGLSGTLDVYMGNTSINMNISNLLYPAHDDNETSLFFSNGDQACFLALLPDYLVGYSILGTPFLRHAYLAVDNDGKQLALGKAVVKGKSQNNDTGYSGTNTADKKSLYPISSGTIPFAKANNITDYSDLTLTIPASINITNNLSVTSEVVISDGEVIVTGINQKTRTYVSTPVSSTSANVSGYSGTSKNGLPGCSKHFPFVASLMTLLIALL</sequence>
<dbReference type="KEGG" id="bnn:FOA43_001294"/>
<dbReference type="OrthoDB" id="771136at2759"/>
<feature type="domain" description="Peptidase A1" evidence="3">
    <location>
        <begin position="45"/>
        <end position="488"/>
    </location>
</feature>
<reference evidence="4" key="1">
    <citation type="submission" date="2020-10" db="EMBL/GenBank/DDBJ databases">
        <authorList>
            <person name="Roach M.J.R."/>
        </authorList>
    </citation>
    <scope>NUCLEOTIDE SEQUENCE</scope>
    <source>
        <strain evidence="4">CBS 1945</strain>
    </source>
</reference>
<feature type="region of interest" description="Disordered" evidence="2">
    <location>
        <begin position="79"/>
        <end position="115"/>
    </location>
</feature>
<dbReference type="GeneID" id="62194695"/>
<evidence type="ECO:0000256" key="2">
    <source>
        <dbReference type="SAM" id="MobiDB-lite"/>
    </source>
</evidence>
<dbReference type="RefSeq" id="XP_038777543.1">
    <property type="nucleotide sequence ID" value="XM_038921615.1"/>
</dbReference>
<evidence type="ECO:0000313" key="4">
    <source>
        <dbReference type="EMBL" id="QPG73978.1"/>
    </source>
</evidence>